<proteinExistence type="predicted"/>
<dbReference type="AlphaFoldDB" id="A0A151PD01"/>
<sequence length="97" mass="11271">MEDVLVLITPGLATKRTGVLHQISPEKLLKDLRDSPNTEPYFGFMSCDLAMKKICLERQHRPQYERKKANETQHSVRSRYGNIFFKKGSAKLTRLTY</sequence>
<evidence type="ECO:0000313" key="1">
    <source>
        <dbReference type="EMBL" id="KYO46860.1"/>
    </source>
</evidence>
<reference evidence="1 2" key="1">
    <citation type="journal article" date="2012" name="Genome Biol.">
        <title>Sequencing three crocodilian genomes to illuminate the evolution of archosaurs and amniotes.</title>
        <authorList>
            <person name="St John J.A."/>
            <person name="Braun E.L."/>
            <person name="Isberg S.R."/>
            <person name="Miles L.G."/>
            <person name="Chong A.Y."/>
            <person name="Gongora J."/>
            <person name="Dalzell P."/>
            <person name="Moran C."/>
            <person name="Bed'hom B."/>
            <person name="Abzhanov A."/>
            <person name="Burgess S.C."/>
            <person name="Cooksey A.M."/>
            <person name="Castoe T.A."/>
            <person name="Crawford N.G."/>
            <person name="Densmore L.D."/>
            <person name="Drew J.C."/>
            <person name="Edwards S.V."/>
            <person name="Faircloth B.C."/>
            <person name="Fujita M.K."/>
            <person name="Greenwold M.J."/>
            <person name="Hoffmann F.G."/>
            <person name="Howard J.M."/>
            <person name="Iguchi T."/>
            <person name="Janes D.E."/>
            <person name="Khan S.Y."/>
            <person name="Kohno S."/>
            <person name="de Koning A.J."/>
            <person name="Lance S.L."/>
            <person name="McCarthy F.M."/>
            <person name="McCormack J.E."/>
            <person name="Merchant M.E."/>
            <person name="Peterson D.G."/>
            <person name="Pollock D.D."/>
            <person name="Pourmand N."/>
            <person name="Raney B.J."/>
            <person name="Roessler K.A."/>
            <person name="Sanford J.R."/>
            <person name="Sawyer R.H."/>
            <person name="Schmidt C.J."/>
            <person name="Triplett E.W."/>
            <person name="Tuberville T.D."/>
            <person name="Venegas-Anaya M."/>
            <person name="Howard J.T."/>
            <person name="Jarvis E.D."/>
            <person name="Guillette L.J.Jr."/>
            <person name="Glenn T.C."/>
            <person name="Green R.E."/>
            <person name="Ray D.A."/>
        </authorList>
    </citation>
    <scope>NUCLEOTIDE SEQUENCE [LARGE SCALE GENOMIC DNA]</scope>
    <source>
        <strain evidence="1">KSC_2009_1</strain>
    </source>
</reference>
<dbReference type="Proteomes" id="UP000050525">
    <property type="component" value="Unassembled WGS sequence"/>
</dbReference>
<evidence type="ECO:0000313" key="2">
    <source>
        <dbReference type="Proteomes" id="UP000050525"/>
    </source>
</evidence>
<name>A0A151PD01_ALLMI</name>
<keyword evidence="2" id="KW-1185">Reference proteome</keyword>
<gene>
    <name evidence="1" type="ORF">Y1Q_0014454</name>
</gene>
<organism evidence="1 2">
    <name type="scientific">Alligator mississippiensis</name>
    <name type="common">American alligator</name>
    <dbReference type="NCBI Taxonomy" id="8496"/>
    <lineage>
        <taxon>Eukaryota</taxon>
        <taxon>Metazoa</taxon>
        <taxon>Chordata</taxon>
        <taxon>Craniata</taxon>
        <taxon>Vertebrata</taxon>
        <taxon>Euteleostomi</taxon>
        <taxon>Archelosauria</taxon>
        <taxon>Archosauria</taxon>
        <taxon>Crocodylia</taxon>
        <taxon>Alligatoridae</taxon>
        <taxon>Alligatorinae</taxon>
        <taxon>Alligator</taxon>
    </lineage>
</organism>
<dbReference type="EMBL" id="AKHW03000487">
    <property type="protein sequence ID" value="KYO46860.1"/>
    <property type="molecule type" value="Genomic_DNA"/>
</dbReference>
<accession>A0A151PD01</accession>
<comment type="caution">
    <text evidence="1">The sequence shown here is derived from an EMBL/GenBank/DDBJ whole genome shotgun (WGS) entry which is preliminary data.</text>
</comment>
<protein>
    <submittedName>
        <fullName evidence="1">Uncharacterized protein</fullName>
    </submittedName>
</protein>